<organism evidence="1 2">
    <name type="scientific">Carpinus fangiana</name>
    <dbReference type="NCBI Taxonomy" id="176857"/>
    <lineage>
        <taxon>Eukaryota</taxon>
        <taxon>Viridiplantae</taxon>
        <taxon>Streptophyta</taxon>
        <taxon>Embryophyta</taxon>
        <taxon>Tracheophyta</taxon>
        <taxon>Spermatophyta</taxon>
        <taxon>Magnoliopsida</taxon>
        <taxon>eudicotyledons</taxon>
        <taxon>Gunneridae</taxon>
        <taxon>Pentapetalae</taxon>
        <taxon>rosids</taxon>
        <taxon>fabids</taxon>
        <taxon>Fagales</taxon>
        <taxon>Betulaceae</taxon>
        <taxon>Carpinus</taxon>
    </lineage>
</organism>
<protein>
    <recommendedName>
        <fullName evidence="3">Carboxymuconolactone decarboxylase-like domain-containing protein</fullName>
    </recommendedName>
</protein>
<evidence type="ECO:0008006" key="3">
    <source>
        <dbReference type="Google" id="ProtNLM"/>
    </source>
</evidence>
<dbReference type="AlphaFoldDB" id="A0A5N6KS45"/>
<sequence length="221" mass="25073">MVATWDSERKVTADHILPYVDADNEETPEGVRTALHTLPFERNIFKLLANSPTFMPKFMQLLGACFSPEKSIPPADWQLAVLLTSRILDAPYEWDVNWPVAAILPSFQPVDTIKPLILARDLSNTALFTDRQRLIADFCEQVHGPQNRVSEKTMLAMRDGGIDASQITELFLITGIYGTLARFMTSANIDFDEPIPGLEDMLRKTFQKDIERDEHSRAEKH</sequence>
<dbReference type="Gene3D" id="1.20.1290.10">
    <property type="entry name" value="AhpD-like"/>
    <property type="match status" value="1"/>
</dbReference>
<proteinExistence type="predicted"/>
<evidence type="ECO:0000313" key="2">
    <source>
        <dbReference type="Proteomes" id="UP000327013"/>
    </source>
</evidence>
<dbReference type="Proteomes" id="UP000327013">
    <property type="component" value="Unassembled WGS sequence"/>
</dbReference>
<dbReference type="OrthoDB" id="2567457at2759"/>
<dbReference type="SUPFAM" id="SSF69118">
    <property type="entry name" value="AhpD-like"/>
    <property type="match status" value="1"/>
</dbReference>
<reference evidence="1 2" key="1">
    <citation type="submission" date="2019-06" db="EMBL/GenBank/DDBJ databases">
        <title>A chromosomal-level reference genome of Carpinus fangiana (Coryloideae, Betulaceae).</title>
        <authorList>
            <person name="Yang X."/>
            <person name="Wang Z."/>
            <person name="Zhang L."/>
            <person name="Hao G."/>
            <person name="Liu J."/>
            <person name="Yang Y."/>
        </authorList>
    </citation>
    <scope>NUCLEOTIDE SEQUENCE [LARGE SCALE GENOMIC DNA]</scope>
    <source>
        <strain evidence="1">Cfa_2016G</strain>
        <tissue evidence="1">Leaf</tissue>
    </source>
</reference>
<gene>
    <name evidence="1" type="ORF">FH972_022386</name>
</gene>
<name>A0A5N6KS45_9ROSI</name>
<dbReference type="PANTHER" id="PTHR34846">
    <property type="entry name" value="4-CARBOXYMUCONOLACTONE DECARBOXYLASE FAMILY PROTEIN (AFU_ORTHOLOGUE AFUA_6G11590)"/>
    <property type="match status" value="1"/>
</dbReference>
<dbReference type="PANTHER" id="PTHR34846:SF5">
    <property type="entry name" value="CARBOXYMUCONOLACTONE DECARBOXYLASE-LIKE DOMAIN-CONTAINING PROTEIN"/>
    <property type="match status" value="1"/>
</dbReference>
<accession>A0A5N6KS45</accession>
<comment type="caution">
    <text evidence="1">The sequence shown here is derived from an EMBL/GenBank/DDBJ whole genome shotgun (WGS) entry which is preliminary data.</text>
</comment>
<keyword evidence="2" id="KW-1185">Reference proteome</keyword>
<evidence type="ECO:0000313" key="1">
    <source>
        <dbReference type="EMBL" id="KAB8342788.1"/>
    </source>
</evidence>
<dbReference type="InterPro" id="IPR029032">
    <property type="entry name" value="AhpD-like"/>
</dbReference>
<dbReference type="EMBL" id="VIBQ01000012">
    <property type="protein sequence ID" value="KAB8342788.1"/>
    <property type="molecule type" value="Genomic_DNA"/>
</dbReference>